<organism evidence="2 3">
    <name type="scientific">Paenibacillus tyrfis</name>
    <dbReference type="NCBI Taxonomy" id="1501230"/>
    <lineage>
        <taxon>Bacteria</taxon>
        <taxon>Bacillati</taxon>
        <taxon>Bacillota</taxon>
        <taxon>Bacilli</taxon>
        <taxon>Bacillales</taxon>
        <taxon>Paenibacillaceae</taxon>
        <taxon>Paenibacillus</taxon>
    </lineage>
</organism>
<keyword evidence="1" id="KW-0732">Signal</keyword>
<sequence length="398" mass="45579">MRKALRKLAPVWAAMLLMLPATVKYPAAAYAEEPQRSFVIIGETGLYAREGGGGRPLGSISPYQSVKLAPGAPFSFYDERKPEEWLKVRTWLGDRWIRDDERVLYGTYEERKKTLTLIGTVRLFDRPDVETDTGQSLAPQEIVTTAELHYGPKYVINATSASAQTGTWYQVETTWMGPKWIFKPALMEDVYAKTVDYDLKLSGAETAYEVPYDGEGKGEAVEPGVVHAIAKWQYSPQAFFVFTWYKVRLPQGERWIKPKNEVLEDYKALNEPVKLTTKTRYFEERMPSYDRNLWLEPGVYKAVQNVGDWTKLETPAGMKWVNLKRALLERPEGIVPIEETVKLTAETQTYRFPATGEMAHLKGFFAPQEVQAFEKWTSPEGTVWYHIKTFSGTEWVKQ</sequence>
<feature type="chain" id="PRO_5038565691" description="Copper amine oxidase" evidence="1">
    <location>
        <begin position="24"/>
        <end position="398"/>
    </location>
</feature>
<reference evidence="2 3" key="1">
    <citation type="submission" date="2014-06" db="EMBL/GenBank/DDBJ databases">
        <title>Draft genome sequence of Paenibacillus sp. MSt1.</title>
        <authorList>
            <person name="Aw Y.K."/>
            <person name="Ong K.S."/>
            <person name="Gan H.M."/>
            <person name="Lee S.M."/>
        </authorList>
    </citation>
    <scope>NUCLEOTIDE SEQUENCE [LARGE SCALE GENOMIC DNA]</scope>
    <source>
        <strain evidence="2 3">MSt1</strain>
    </source>
</reference>
<dbReference type="OrthoDB" id="2496751at2"/>
<gene>
    <name evidence="2" type="ORF">ET33_13765</name>
</gene>
<evidence type="ECO:0000313" key="3">
    <source>
        <dbReference type="Proteomes" id="UP000028123"/>
    </source>
</evidence>
<evidence type="ECO:0008006" key="4">
    <source>
        <dbReference type="Google" id="ProtNLM"/>
    </source>
</evidence>
<evidence type="ECO:0000256" key="1">
    <source>
        <dbReference type="SAM" id="SignalP"/>
    </source>
</evidence>
<evidence type="ECO:0000313" key="2">
    <source>
        <dbReference type="EMBL" id="KEQ27744.1"/>
    </source>
</evidence>
<name>A0A081PAM1_9BACL</name>
<dbReference type="Proteomes" id="UP000028123">
    <property type="component" value="Unassembled WGS sequence"/>
</dbReference>
<proteinExistence type="predicted"/>
<comment type="caution">
    <text evidence="2">The sequence shown here is derived from an EMBL/GenBank/DDBJ whole genome shotgun (WGS) entry which is preliminary data.</text>
</comment>
<accession>A0A081PAM1</accession>
<dbReference type="eggNOG" id="COG0657">
    <property type="taxonomic scope" value="Bacteria"/>
</dbReference>
<dbReference type="EMBL" id="JNVM01000002">
    <property type="protein sequence ID" value="KEQ27744.1"/>
    <property type="molecule type" value="Genomic_DNA"/>
</dbReference>
<keyword evidence="3" id="KW-1185">Reference proteome</keyword>
<dbReference type="RefSeq" id="WP_036675657.1">
    <property type="nucleotide sequence ID" value="NZ_JNVM01000002.1"/>
</dbReference>
<feature type="signal peptide" evidence="1">
    <location>
        <begin position="1"/>
        <end position="23"/>
    </location>
</feature>
<dbReference type="AlphaFoldDB" id="A0A081PAM1"/>
<protein>
    <recommendedName>
        <fullName evidence="4">Copper amine oxidase</fullName>
    </recommendedName>
</protein>